<dbReference type="Pfam" id="PF13481">
    <property type="entry name" value="AAA_25"/>
    <property type="match status" value="1"/>
</dbReference>
<proteinExistence type="predicted"/>
<dbReference type="InterPro" id="IPR027417">
    <property type="entry name" value="P-loop_NTPase"/>
</dbReference>
<accession>A0ABW7JM15</accession>
<gene>
    <name evidence="2" type="ORF">ACHIPZ_12660</name>
</gene>
<feature type="domain" description="AAA+ ATPase" evidence="1">
    <location>
        <begin position="37"/>
        <end position="210"/>
    </location>
</feature>
<name>A0ABW7JM15_9NOCA</name>
<evidence type="ECO:0000259" key="1">
    <source>
        <dbReference type="SMART" id="SM00382"/>
    </source>
</evidence>
<evidence type="ECO:0000313" key="3">
    <source>
        <dbReference type="Proteomes" id="UP001609175"/>
    </source>
</evidence>
<dbReference type="RefSeq" id="WP_395114666.1">
    <property type="nucleotide sequence ID" value="NZ_JBIMSO010000050.1"/>
</dbReference>
<dbReference type="Gene3D" id="3.40.50.300">
    <property type="entry name" value="P-loop containing nucleotide triphosphate hydrolases"/>
    <property type="match status" value="1"/>
</dbReference>
<dbReference type="EMBL" id="JBIMSO010000050">
    <property type="protein sequence ID" value="MFH5209037.1"/>
    <property type="molecule type" value="Genomic_DNA"/>
</dbReference>
<comment type="caution">
    <text evidence="2">The sequence shown here is derived from an EMBL/GenBank/DDBJ whole genome shotgun (WGS) entry which is preliminary data.</text>
</comment>
<evidence type="ECO:0000313" key="2">
    <source>
        <dbReference type="EMBL" id="MFH5209037.1"/>
    </source>
</evidence>
<dbReference type="SMART" id="SM00382">
    <property type="entry name" value="AAA"/>
    <property type="match status" value="1"/>
</dbReference>
<dbReference type="SUPFAM" id="SSF52540">
    <property type="entry name" value="P-loop containing nucleoside triphosphate hydrolases"/>
    <property type="match status" value="1"/>
</dbReference>
<dbReference type="Proteomes" id="UP001609175">
    <property type="component" value="Unassembled WGS sequence"/>
</dbReference>
<reference evidence="2 3" key="1">
    <citation type="submission" date="2024-10" db="EMBL/GenBank/DDBJ databases">
        <authorList>
            <person name="Riesco R."/>
        </authorList>
    </citation>
    <scope>NUCLEOTIDE SEQUENCE [LARGE SCALE GENOMIC DNA]</scope>
    <source>
        <strain evidence="2 3">NCIMB 15449</strain>
    </source>
</reference>
<organism evidence="2 3">
    <name type="scientific">Antrihabitans spumae</name>
    <dbReference type="NCBI Taxonomy" id="3373370"/>
    <lineage>
        <taxon>Bacteria</taxon>
        <taxon>Bacillati</taxon>
        <taxon>Actinomycetota</taxon>
        <taxon>Actinomycetes</taxon>
        <taxon>Mycobacteriales</taxon>
        <taxon>Nocardiaceae</taxon>
        <taxon>Antrihabitans</taxon>
    </lineage>
</organism>
<dbReference type="InterPro" id="IPR003593">
    <property type="entry name" value="AAA+_ATPase"/>
</dbReference>
<protein>
    <submittedName>
        <fullName evidence="2">AAA family ATPase</fullName>
    </submittedName>
</protein>
<sequence length="348" mass="37405">MDYGRYFDVAALLSGTLPEPPAPTYGTRDDGHALFYAGEVNLVFGDPESGKTWLALAAARELLGEYGNGRVLVIDLDHNGPAATVSRLLSLGSSHSALADRARFLYVEPDDRLHALYIVEDMKQWRPQLVILDSLGELLPLFGSSSNSADEYTTAHSTVLKPLAKTGAAVIAIDHLAKGSDSRTLGPGGTAAKRRTIGGSSLRVRVKDAFTPGKGGSAYLTVNKDRHGGLRRHCPTGDREPLAGIFELQPTEAGTLEAVITAARDGESAPADFAIGARDPVRLSDDVAALNSLNPKPTSKRDVAERMKWGNNRASEALRAWREMHDISRKADHDNVLHLPTGIESEEP</sequence>